<keyword evidence="4" id="KW-1003">Cell membrane</keyword>
<dbReference type="PANTHER" id="PTHR30294:SF29">
    <property type="entry name" value="MULTIDRUG ABC TRANSPORTER PERMEASE YBHS-RELATED"/>
    <property type="match status" value="1"/>
</dbReference>
<dbReference type="InterPro" id="IPR051449">
    <property type="entry name" value="ABC-2_transporter_component"/>
</dbReference>
<evidence type="ECO:0000259" key="9">
    <source>
        <dbReference type="PROSITE" id="PS51012"/>
    </source>
</evidence>
<feature type="transmembrane region" description="Helical" evidence="8">
    <location>
        <begin position="27"/>
        <end position="45"/>
    </location>
</feature>
<comment type="subcellular location">
    <subcellularLocation>
        <location evidence="1">Cell membrane</location>
        <topology evidence="1">Multi-pass membrane protein</topology>
    </subcellularLocation>
</comment>
<evidence type="ECO:0000256" key="6">
    <source>
        <dbReference type="ARBA" id="ARBA00022989"/>
    </source>
</evidence>
<feature type="transmembrane region" description="Helical" evidence="8">
    <location>
        <begin position="229"/>
        <end position="250"/>
    </location>
</feature>
<dbReference type="InterPro" id="IPR013525">
    <property type="entry name" value="ABC2_TM"/>
</dbReference>
<dbReference type="InterPro" id="IPR047817">
    <property type="entry name" value="ABC2_TM_bact-type"/>
</dbReference>
<evidence type="ECO:0000256" key="1">
    <source>
        <dbReference type="ARBA" id="ARBA00004651"/>
    </source>
</evidence>
<proteinExistence type="inferred from homology"/>
<feature type="domain" description="ABC transmembrane type-2" evidence="9">
    <location>
        <begin position="146"/>
        <end position="372"/>
    </location>
</feature>
<evidence type="ECO:0000313" key="11">
    <source>
        <dbReference type="Proteomes" id="UP001629953"/>
    </source>
</evidence>
<feature type="transmembrane region" description="Helical" evidence="8">
    <location>
        <begin position="256"/>
        <end position="280"/>
    </location>
</feature>
<evidence type="ECO:0000256" key="7">
    <source>
        <dbReference type="ARBA" id="ARBA00023136"/>
    </source>
</evidence>
<evidence type="ECO:0000256" key="3">
    <source>
        <dbReference type="ARBA" id="ARBA00022448"/>
    </source>
</evidence>
<dbReference type="RefSeq" id="WP_408623774.1">
    <property type="nucleotide sequence ID" value="NZ_JBEQCT010000004.1"/>
</dbReference>
<dbReference type="PANTHER" id="PTHR30294">
    <property type="entry name" value="MEMBRANE COMPONENT OF ABC TRANSPORTER YHHJ-RELATED"/>
    <property type="match status" value="1"/>
</dbReference>
<feature type="transmembrane region" description="Helical" evidence="8">
    <location>
        <begin position="179"/>
        <end position="202"/>
    </location>
</feature>
<evidence type="ECO:0000256" key="2">
    <source>
        <dbReference type="ARBA" id="ARBA00007783"/>
    </source>
</evidence>
<keyword evidence="7 8" id="KW-0472">Membrane</keyword>
<dbReference type="Proteomes" id="UP001629953">
    <property type="component" value="Unassembled WGS sequence"/>
</dbReference>
<protein>
    <submittedName>
        <fullName evidence="10">ABC transporter permease</fullName>
    </submittedName>
</protein>
<keyword evidence="3" id="KW-0813">Transport</keyword>
<reference evidence="10 11" key="1">
    <citation type="journal article" date="2013" name="Int. J. Syst. Evol. Microbiol.">
        <title>Celerinatantimonas yamalensis sp. nov., a cold-adapted diazotrophic bacterium from a cold permafrost brine.</title>
        <authorList>
            <person name="Shcherbakova V."/>
            <person name="Chuvilskaya N."/>
            <person name="Rivkina E."/>
            <person name="Demidov N."/>
            <person name="Uchaeva V."/>
            <person name="Suetin S."/>
            <person name="Suzina N."/>
            <person name="Gilichinsky D."/>
        </authorList>
    </citation>
    <scope>NUCLEOTIDE SEQUENCE [LARGE SCALE GENOMIC DNA]</scope>
    <source>
        <strain evidence="10 11">C7</strain>
    </source>
</reference>
<feature type="transmembrane region" description="Helical" evidence="8">
    <location>
        <begin position="343"/>
        <end position="367"/>
    </location>
</feature>
<gene>
    <name evidence="10" type="ORF">ABUE30_10785</name>
</gene>
<keyword evidence="5 8" id="KW-0812">Transmembrane</keyword>
<organism evidence="10 11">
    <name type="scientific">Celerinatantimonas yamalensis</name>
    <dbReference type="NCBI Taxonomy" id="559956"/>
    <lineage>
        <taxon>Bacteria</taxon>
        <taxon>Pseudomonadati</taxon>
        <taxon>Pseudomonadota</taxon>
        <taxon>Gammaproteobacteria</taxon>
        <taxon>Celerinatantimonadaceae</taxon>
        <taxon>Celerinatantimonas</taxon>
    </lineage>
</organism>
<dbReference type="PROSITE" id="PS51012">
    <property type="entry name" value="ABC_TM2"/>
    <property type="match status" value="1"/>
</dbReference>
<evidence type="ECO:0000313" key="10">
    <source>
        <dbReference type="EMBL" id="MFM2485537.1"/>
    </source>
</evidence>
<sequence>MSRVSIRRLRAMCKKESYQIIRDPSNALIAIVIPLLLLFIFGYGINLDSGQLRIGVVAHSQGPASRALIQTFKNSSYLALTVSDHKAPLQAQLQQGKLRGIVIIPPNFDQLVSAGKIPPLQIISDGSEPNTARFMQRYVQGAWQIWQTQEQIKQGQDTTELLTTNERVWFNPAAISRHFIIPGAISIIMTVIGTILTSLVIAREWENGTMEALLSTQLTRTELLLSKLLPYYVLGLFAMGLCVFVATLVLDVPFRGSLWLLTLTTLLFLTSSMGIGLLISTLTKNQFNAAMIALNAAFLPAVMLSGFVFEINSMPAVIQLASHIVPARYFVSILKTIFLAGNLGTLILINSLYLLGASILFIGLTFWKTPTRLETH</sequence>
<accession>A0ABW9G789</accession>
<name>A0ABW9G789_9GAMM</name>
<evidence type="ECO:0000256" key="4">
    <source>
        <dbReference type="ARBA" id="ARBA00022475"/>
    </source>
</evidence>
<keyword evidence="11" id="KW-1185">Reference proteome</keyword>
<keyword evidence="6 8" id="KW-1133">Transmembrane helix</keyword>
<evidence type="ECO:0000256" key="5">
    <source>
        <dbReference type="ARBA" id="ARBA00022692"/>
    </source>
</evidence>
<dbReference type="EMBL" id="JBEQCT010000004">
    <property type="protein sequence ID" value="MFM2485537.1"/>
    <property type="molecule type" value="Genomic_DNA"/>
</dbReference>
<dbReference type="Gene3D" id="3.40.1710.10">
    <property type="entry name" value="abc type-2 transporter like domain"/>
    <property type="match status" value="1"/>
</dbReference>
<feature type="transmembrane region" description="Helical" evidence="8">
    <location>
        <begin position="287"/>
        <end position="308"/>
    </location>
</feature>
<evidence type="ECO:0000256" key="8">
    <source>
        <dbReference type="SAM" id="Phobius"/>
    </source>
</evidence>
<comment type="caution">
    <text evidence="10">The sequence shown here is derived from an EMBL/GenBank/DDBJ whole genome shotgun (WGS) entry which is preliminary data.</text>
</comment>
<comment type="similarity">
    <text evidence="2">Belongs to the ABC-2 integral membrane protein family.</text>
</comment>
<dbReference type="Pfam" id="PF12698">
    <property type="entry name" value="ABC2_membrane_3"/>
    <property type="match status" value="1"/>
</dbReference>